<proteinExistence type="inferred from homology"/>
<organism evidence="5 6">
    <name type="scientific">Acacia crassicarpa</name>
    <name type="common">northern wattle</name>
    <dbReference type="NCBI Taxonomy" id="499986"/>
    <lineage>
        <taxon>Eukaryota</taxon>
        <taxon>Viridiplantae</taxon>
        <taxon>Streptophyta</taxon>
        <taxon>Embryophyta</taxon>
        <taxon>Tracheophyta</taxon>
        <taxon>Spermatophyta</taxon>
        <taxon>Magnoliopsida</taxon>
        <taxon>eudicotyledons</taxon>
        <taxon>Gunneridae</taxon>
        <taxon>Pentapetalae</taxon>
        <taxon>rosids</taxon>
        <taxon>fabids</taxon>
        <taxon>Fabales</taxon>
        <taxon>Fabaceae</taxon>
        <taxon>Caesalpinioideae</taxon>
        <taxon>mimosoid clade</taxon>
        <taxon>Acacieae</taxon>
        <taxon>Acacia</taxon>
    </lineage>
</organism>
<dbReference type="GO" id="GO:0005730">
    <property type="term" value="C:nucleolus"/>
    <property type="evidence" value="ECO:0007669"/>
    <property type="project" value="TreeGrafter"/>
</dbReference>
<dbReference type="PANTHER" id="PTHR15565:SF0">
    <property type="entry name" value="PROTEIN AATF"/>
    <property type="match status" value="1"/>
</dbReference>
<dbReference type="InterPro" id="IPR012617">
    <property type="entry name" value="AATF_C"/>
</dbReference>
<feature type="compositionally biased region" description="Acidic residues" evidence="2">
    <location>
        <begin position="17"/>
        <end position="67"/>
    </location>
</feature>
<dbReference type="Pfam" id="PF13339">
    <property type="entry name" value="AATF-Che1"/>
    <property type="match status" value="1"/>
</dbReference>
<comment type="caution">
    <text evidence="5">The sequence shown here is derived from an EMBL/GenBank/DDBJ whole genome shotgun (WGS) entry which is preliminary data.</text>
</comment>
<reference evidence="5" key="1">
    <citation type="submission" date="2023-10" db="EMBL/GenBank/DDBJ databases">
        <title>Chromosome-level genome of the transformable northern wattle, Acacia crassicarpa.</title>
        <authorList>
            <person name="Massaro I."/>
            <person name="Sinha N.R."/>
            <person name="Poethig S."/>
            <person name="Leichty A.R."/>
        </authorList>
    </citation>
    <scope>NUCLEOTIDE SEQUENCE</scope>
    <source>
        <strain evidence="5">Acra3RX</strain>
        <tissue evidence="5">Leaf</tissue>
    </source>
</reference>
<evidence type="ECO:0000256" key="2">
    <source>
        <dbReference type="SAM" id="MobiDB-lite"/>
    </source>
</evidence>
<evidence type="ECO:0000256" key="1">
    <source>
        <dbReference type="ARBA" id="ARBA00008966"/>
    </source>
</evidence>
<dbReference type="InterPro" id="IPR039223">
    <property type="entry name" value="AATF/Bfr2"/>
</dbReference>
<dbReference type="AlphaFoldDB" id="A0AAE1MLN1"/>
<evidence type="ECO:0000313" key="5">
    <source>
        <dbReference type="EMBL" id="KAK4270009.1"/>
    </source>
</evidence>
<name>A0AAE1MLN1_9FABA</name>
<dbReference type="Proteomes" id="UP001293593">
    <property type="component" value="Unassembled WGS sequence"/>
</dbReference>
<feature type="region of interest" description="Disordered" evidence="2">
    <location>
        <begin position="176"/>
        <end position="197"/>
    </location>
</feature>
<comment type="similarity">
    <text evidence="1">Belongs to the AATF family.</text>
</comment>
<evidence type="ECO:0008006" key="7">
    <source>
        <dbReference type="Google" id="ProtNLM"/>
    </source>
</evidence>
<feature type="domain" description="Apoptosis-antagonizing transcription factor C-terminal" evidence="3">
    <location>
        <begin position="307"/>
        <end position="381"/>
    </location>
</feature>
<evidence type="ECO:0000313" key="6">
    <source>
        <dbReference type="Proteomes" id="UP001293593"/>
    </source>
</evidence>
<dbReference type="InterPro" id="IPR025160">
    <property type="entry name" value="AATF"/>
</dbReference>
<evidence type="ECO:0000259" key="3">
    <source>
        <dbReference type="Pfam" id="PF08164"/>
    </source>
</evidence>
<accession>A0AAE1MLN1</accession>
<sequence>MGLSGKRSRKTQNNDVYWDDYSDMENEQEFDAEDYDDDEVEDEDDEEGTYDEEDGTAEEDKGNDDEMEQLEKEYSELHKQQDNLKNLKRHKDEDLLKGQAVKNQKALWYKILELRFLLQKPYSSSNRLPQEPVRSSLYGSDEGVSAAYSALITSSKETLDSILELQEALLAQNPSIAQGSDVSERPPKHLDTSKNLDDNFDEEWSQISQMHKRGAPFRDRSINKWQRMTQVTTGAAAFKGKLQAFNQDISSQVATYMRDPSRMIKQMRLRRSAVNIFGNILEANDNSNEEKTHIDGDPELLDDSEFYQHLLREFFETVDPTSSKKALDTLRKMQPKKRKIVDRRASKSRKIRYNVHENIVNFMAPESMNLPLMVPKLFGDLFGLKSQRSSAGTA</sequence>
<protein>
    <recommendedName>
        <fullName evidence="7">Protein AATF</fullName>
    </recommendedName>
</protein>
<dbReference type="PANTHER" id="PTHR15565">
    <property type="entry name" value="AATF PROTEIN APOPTOSIS ANTAGONIZING TRANSCRIPTION FACTOR"/>
    <property type="match status" value="1"/>
</dbReference>
<dbReference type="EMBL" id="JAWXYG010000006">
    <property type="protein sequence ID" value="KAK4270009.1"/>
    <property type="molecule type" value="Genomic_DNA"/>
</dbReference>
<feature type="region of interest" description="Disordered" evidence="2">
    <location>
        <begin position="1"/>
        <end position="67"/>
    </location>
</feature>
<dbReference type="Pfam" id="PF08164">
    <property type="entry name" value="TRAUB"/>
    <property type="match status" value="1"/>
</dbReference>
<feature type="domain" description="AATF leucine zipper-containing" evidence="4">
    <location>
        <begin position="94"/>
        <end position="227"/>
    </location>
</feature>
<feature type="compositionally biased region" description="Basic residues" evidence="2">
    <location>
        <begin position="1"/>
        <end position="10"/>
    </location>
</feature>
<feature type="compositionally biased region" description="Basic and acidic residues" evidence="2">
    <location>
        <begin position="182"/>
        <end position="197"/>
    </location>
</feature>
<evidence type="ECO:0000259" key="4">
    <source>
        <dbReference type="Pfam" id="PF13339"/>
    </source>
</evidence>
<keyword evidence="6" id="KW-1185">Reference proteome</keyword>
<gene>
    <name evidence="5" type="ORF">QN277_023098</name>
</gene>